<evidence type="ECO:0000256" key="12">
    <source>
        <dbReference type="ARBA" id="ARBA00025698"/>
    </source>
</evidence>
<evidence type="ECO:0000313" key="17">
    <source>
        <dbReference type="Proteomes" id="UP000472261"/>
    </source>
</evidence>
<organism evidence="16 17">
    <name type="scientific">Phasianus colchicus</name>
    <name type="common">Common pheasant</name>
    <dbReference type="NCBI Taxonomy" id="9054"/>
    <lineage>
        <taxon>Eukaryota</taxon>
        <taxon>Metazoa</taxon>
        <taxon>Chordata</taxon>
        <taxon>Craniata</taxon>
        <taxon>Vertebrata</taxon>
        <taxon>Euteleostomi</taxon>
        <taxon>Archelosauria</taxon>
        <taxon>Archosauria</taxon>
        <taxon>Dinosauria</taxon>
        <taxon>Saurischia</taxon>
        <taxon>Theropoda</taxon>
        <taxon>Coelurosauria</taxon>
        <taxon>Aves</taxon>
        <taxon>Neognathae</taxon>
        <taxon>Galloanserae</taxon>
        <taxon>Galliformes</taxon>
        <taxon>Phasianidae</taxon>
        <taxon>Phasianinae</taxon>
        <taxon>Phasianus</taxon>
    </lineage>
</organism>
<evidence type="ECO:0000256" key="8">
    <source>
        <dbReference type="ARBA" id="ARBA00023125"/>
    </source>
</evidence>
<evidence type="ECO:0000256" key="7">
    <source>
        <dbReference type="ARBA" id="ARBA00022782"/>
    </source>
</evidence>
<dbReference type="GO" id="GO:0034587">
    <property type="term" value="P:piRNA processing"/>
    <property type="evidence" value="ECO:0007669"/>
    <property type="project" value="TreeGrafter"/>
</dbReference>
<evidence type="ECO:0000256" key="3">
    <source>
        <dbReference type="ARBA" id="ARBA00007057"/>
    </source>
</evidence>
<dbReference type="SUPFAM" id="SSF47095">
    <property type="entry name" value="HMG-box"/>
    <property type="match status" value="1"/>
</dbReference>
<comment type="similarity">
    <text evidence="3">Belongs to the maelstrom family.</text>
</comment>
<reference evidence="16" key="2">
    <citation type="submission" date="2025-09" db="UniProtKB">
        <authorList>
            <consortium name="Ensembl"/>
        </authorList>
    </citation>
    <scope>IDENTIFICATION</scope>
</reference>
<dbReference type="GO" id="GO:0007140">
    <property type="term" value="P:male meiotic nuclear division"/>
    <property type="evidence" value="ECO:0007669"/>
    <property type="project" value="TreeGrafter"/>
</dbReference>
<dbReference type="GO" id="GO:0060964">
    <property type="term" value="P:regulation of miRNA-mediated gene silencing"/>
    <property type="evidence" value="ECO:0007669"/>
    <property type="project" value="InterPro"/>
</dbReference>
<dbReference type="PANTHER" id="PTHR21358:SF4">
    <property type="entry name" value="PROTEIN MAELSTROM HOMOLOG"/>
    <property type="match status" value="1"/>
</dbReference>
<evidence type="ECO:0000256" key="11">
    <source>
        <dbReference type="ARBA" id="ARBA00023254"/>
    </source>
</evidence>
<protein>
    <recommendedName>
        <fullName evidence="4">Protein maelstrom homolog</fullName>
    </recommendedName>
</protein>
<evidence type="ECO:0000313" key="16">
    <source>
        <dbReference type="Ensembl" id="ENSPCLP00000024413.1"/>
    </source>
</evidence>
<keyword evidence="11" id="KW-0469">Meiosis</keyword>
<dbReference type="InterPro" id="IPR009071">
    <property type="entry name" value="HMG_box_dom"/>
</dbReference>
<keyword evidence="9" id="KW-0943">RNA-mediated gene silencing</keyword>
<evidence type="ECO:0000256" key="5">
    <source>
        <dbReference type="ARBA" id="ARBA00022473"/>
    </source>
</evidence>
<keyword evidence="10" id="KW-0539">Nucleus</keyword>
<dbReference type="GO" id="GO:0005634">
    <property type="term" value="C:nucleus"/>
    <property type="evidence" value="ECO:0007669"/>
    <property type="project" value="UniProtKB-SubCell"/>
</dbReference>
<proteinExistence type="inferred from homology"/>
<keyword evidence="8" id="KW-0238">DNA-binding</keyword>
<name>A0A669R0N9_PHACC</name>
<keyword evidence="6" id="KW-0963">Cytoplasm</keyword>
<dbReference type="OMA" id="TSPCEAN"/>
<evidence type="ECO:0000256" key="9">
    <source>
        <dbReference type="ARBA" id="ARBA00023158"/>
    </source>
</evidence>
<dbReference type="Proteomes" id="UP000472261">
    <property type="component" value="Unplaced"/>
</dbReference>
<accession>A0A669R0N9</accession>
<keyword evidence="7" id="KW-0221">Differentiation</keyword>
<sequence>MRSPAIRDCIFVQFPAWQMPEDLLNQMFNAHSHKLQKGRTKRKATLCNSRQLQVLPYAARRHRPPVDGTTHTIKGKQEQALLSQLSAPPDLSLPGPPTAAPSRRGCGGRGEAMSAMSRSQRSRSAYYFFVRDRLPVLRQRGLPVARVVDGFPHLTQEWALLAEEERMFYAEKAQKWNEKKSSQKAVKEMFNNPVPAGATTEMYRVTSLLDASAISWMSDQAVLADIFYFLNVYSHGKLPSHCDQRFLPCEIGCVKYSLQEGIMAEFHHFIDSEVPPRGYRYHCQAASDATHKIPISGFHLSRTCYPVVIRELLQFAQPARGVWHRFYCKSDDRFRISWCLERMASVAGVESPLELLTVEDLVIKMYQKKYHKEPSKTWVSRELDVVLWDFSSNTRCEWHEENDILCCALASCKKIAYCISKSLAGVYGVSLTAAHLPLKDHVSSGNTNLRRVILDAGRFQDLKAEGSGSDRHILSPSRVQELVLSSCEFETSPFVKGKRVFKHNPIAAFSNFWAQKLLSVSGIKLIQLYMS</sequence>
<dbReference type="Ensembl" id="ENSPCLT00000033904.1">
    <property type="protein sequence ID" value="ENSPCLP00000024413.1"/>
    <property type="gene ID" value="ENSPCLG00000021540.1"/>
</dbReference>
<dbReference type="Pfam" id="PF13017">
    <property type="entry name" value="Maelstrom"/>
    <property type="match status" value="1"/>
</dbReference>
<dbReference type="GO" id="GO:0007283">
    <property type="term" value="P:spermatogenesis"/>
    <property type="evidence" value="ECO:0007669"/>
    <property type="project" value="TreeGrafter"/>
</dbReference>
<evidence type="ECO:0000256" key="13">
    <source>
        <dbReference type="SAM" id="MobiDB-lite"/>
    </source>
</evidence>
<evidence type="ECO:0000259" key="14">
    <source>
        <dbReference type="Pfam" id="PF09011"/>
    </source>
</evidence>
<evidence type="ECO:0000259" key="15">
    <source>
        <dbReference type="Pfam" id="PF13017"/>
    </source>
</evidence>
<dbReference type="Pfam" id="PF09011">
    <property type="entry name" value="HMG_box_2"/>
    <property type="match status" value="1"/>
</dbReference>
<evidence type="ECO:0000256" key="2">
    <source>
        <dbReference type="ARBA" id="ARBA00004496"/>
    </source>
</evidence>
<evidence type="ECO:0000256" key="10">
    <source>
        <dbReference type="ARBA" id="ARBA00023242"/>
    </source>
</evidence>
<keyword evidence="17" id="KW-1185">Reference proteome</keyword>
<dbReference type="Gene3D" id="1.10.30.10">
    <property type="entry name" value="High mobility group box domain"/>
    <property type="match status" value="1"/>
</dbReference>
<keyword evidence="5" id="KW-0217">Developmental protein</keyword>
<evidence type="ECO:0000256" key="6">
    <source>
        <dbReference type="ARBA" id="ARBA00022490"/>
    </source>
</evidence>
<dbReference type="InterPro" id="IPR039259">
    <property type="entry name" value="Protein_maelstrom"/>
</dbReference>
<feature type="domain" description="HMG box" evidence="14">
    <location>
        <begin position="118"/>
        <end position="182"/>
    </location>
</feature>
<gene>
    <name evidence="16" type="primary">MAEL</name>
</gene>
<dbReference type="InterPro" id="IPR036910">
    <property type="entry name" value="HMG_box_dom_sf"/>
</dbReference>
<dbReference type="PANTHER" id="PTHR21358">
    <property type="entry name" value="PROTEIN MAELSTROM HOMOLOG"/>
    <property type="match status" value="1"/>
</dbReference>
<feature type="domain" description="Maelstrom" evidence="15">
    <location>
        <begin position="242"/>
        <end position="440"/>
    </location>
</feature>
<dbReference type="GO" id="GO:0043565">
    <property type="term" value="F:sequence-specific DNA binding"/>
    <property type="evidence" value="ECO:0007669"/>
    <property type="project" value="TreeGrafter"/>
</dbReference>
<dbReference type="InterPro" id="IPR024970">
    <property type="entry name" value="Maelstrom"/>
</dbReference>
<dbReference type="GO" id="GO:0043186">
    <property type="term" value="C:P granule"/>
    <property type="evidence" value="ECO:0007669"/>
    <property type="project" value="TreeGrafter"/>
</dbReference>
<evidence type="ECO:0000256" key="1">
    <source>
        <dbReference type="ARBA" id="ARBA00004123"/>
    </source>
</evidence>
<feature type="region of interest" description="Disordered" evidence="13">
    <location>
        <begin position="86"/>
        <end position="117"/>
    </location>
</feature>
<comment type="function">
    <text evidence="12">Plays a central role during spermatogenesis by repressing transposable elements and preventing their mobilization, which is essential for the germline integrity. Acts via the piRNA metabolic process, which mediates the repression of transposable elements during meiosis by forming complexes composed of piRNAs and Piwi proteins and governs the methylation and subsequent repression of transposons. Its association with piP-bodies suggests a participation in the secondary piRNAs metabolic process. Required for the localization of germ-cell factors to the meiotic nuage.</text>
</comment>
<dbReference type="AlphaFoldDB" id="A0A669R0N9"/>
<comment type="subcellular location">
    <subcellularLocation>
        <location evidence="2">Cytoplasm</location>
    </subcellularLocation>
    <subcellularLocation>
        <location evidence="1">Nucleus</location>
    </subcellularLocation>
</comment>
<dbReference type="GO" id="GO:0030154">
    <property type="term" value="P:cell differentiation"/>
    <property type="evidence" value="ECO:0007669"/>
    <property type="project" value="UniProtKB-KW"/>
</dbReference>
<dbReference type="GO" id="GO:0045892">
    <property type="term" value="P:negative regulation of DNA-templated transcription"/>
    <property type="evidence" value="ECO:0007669"/>
    <property type="project" value="TreeGrafter"/>
</dbReference>
<reference evidence="16" key="1">
    <citation type="submission" date="2025-08" db="UniProtKB">
        <authorList>
            <consortium name="Ensembl"/>
        </authorList>
    </citation>
    <scope>IDENTIFICATION</scope>
</reference>
<evidence type="ECO:0000256" key="4">
    <source>
        <dbReference type="ARBA" id="ARBA00021076"/>
    </source>
</evidence>